<dbReference type="Gene3D" id="3.40.50.720">
    <property type="entry name" value="NAD(P)-binding Rossmann-like Domain"/>
    <property type="match status" value="1"/>
</dbReference>
<dbReference type="PANTHER" id="PTHR43157:SF31">
    <property type="entry name" value="PHOSPHATIDYLINOSITOL-GLYCAN BIOSYNTHESIS CLASS F PROTEIN"/>
    <property type="match status" value="1"/>
</dbReference>
<dbReference type="Proteomes" id="UP001240150">
    <property type="component" value="Chromosome"/>
</dbReference>
<dbReference type="InterPro" id="IPR036291">
    <property type="entry name" value="NAD(P)-bd_dom_sf"/>
</dbReference>
<dbReference type="EMBL" id="CP126980">
    <property type="protein sequence ID" value="WIN00668.1"/>
    <property type="molecule type" value="Genomic_DNA"/>
</dbReference>
<evidence type="ECO:0000256" key="1">
    <source>
        <dbReference type="ARBA" id="ARBA00023002"/>
    </source>
</evidence>
<keyword evidence="1" id="KW-0560">Oxidoreductase</keyword>
<evidence type="ECO:0000313" key="3">
    <source>
        <dbReference type="Proteomes" id="UP001240150"/>
    </source>
</evidence>
<dbReference type="PANTHER" id="PTHR43157">
    <property type="entry name" value="PHOSPHATIDYLINOSITOL-GLYCAN BIOSYNTHESIS CLASS F PROTEIN-RELATED"/>
    <property type="match status" value="1"/>
</dbReference>
<sequence length="285" mass="30239">MTVSLITGTTSGLGLATARALLDRGHQVIAAVRDPDRAARLLPGAEARHLDLADLDSVHDFATELRAGHRHLDLLINNAGVMGMPRTLTAQGHELQFGVNHLGHFALTGLLLDLLAAGRAPRVVTVSSTLHRKGKLRFDDLTGAREYQPMAAYNQSKLANAAFGLELHRRLTAAGSPIRSVLAHPGFSRTNLQQAGTVGGNRLLLRITAPLIAQPAERGALPILHAAAGEPVRGGEFYGPSGAGELRGAPKLVEPSAEARDPELGARLWTVSEQLTGVRYAMESV</sequence>
<protein>
    <submittedName>
        <fullName evidence="2">Oxidoreductase</fullName>
    </submittedName>
</protein>
<evidence type="ECO:0000313" key="2">
    <source>
        <dbReference type="EMBL" id="WIN00668.1"/>
    </source>
</evidence>
<dbReference type="Pfam" id="PF00106">
    <property type="entry name" value="adh_short"/>
    <property type="match status" value="1"/>
</dbReference>
<name>A0ABY8WT78_9ACTN</name>
<dbReference type="SUPFAM" id="SSF51735">
    <property type="entry name" value="NAD(P)-binding Rossmann-fold domains"/>
    <property type="match status" value="1"/>
</dbReference>
<dbReference type="PROSITE" id="PS01070">
    <property type="entry name" value="NUCLEASE_NON_SPEC"/>
    <property type="match status" value="1"/>
</dbReference>
<keyword evidence="3" id="KW-1185">Reference proteome</keyword>
<reference evidence="2 3" key="1">
    <citation type="submission" date="2023-06" db="EMBL/GenBank/DDBJ databases">
        <authorList>
            <person name="Yushchuk O."/>
            <person name="Binda E."/>
            <person name="Ruckert-Reed C."/>
            <person name="Fedorenko V."/>
            <person name="Kalinowski J."/>
            <person name="Marinelli F."/>
        </authorList>
    </citation>
    <scope>NUCLEOTIDE SEQUENCE [LARGE SCALE GENOMIC DNA]</scope>
    <source>
        <strain evidence="2 3">NRRL 3884</strain>
    </source>
</reference>
<dbReference type="NCBIfam" id="NF004846">
    <property type="entry name" value="PRK06197.1"/>
    <property type="match status" value="1"/>
</dbReference>
<proteinExistence type="predicted"/>
<accession>A0ABY8WT78</accession>
<dbReference type="InterPro" id="IPR002347">
    <property type="entry name" value="SDR_fam"/>
</dbReference>
<organism evidence="2 3">
    <name type="scientific">Actinoplanes oblitus</name>
    <dbReference type="NCBI Taxonomy" id="3040509"/>
    <lineage>
        <taxon>Bacteria</taxon>
        <taxon>Bacillati</taxon>
        <taxon>Actinomycetota</taxon>
        <taxon>Actinomycetes</taxon>
        <taxon>Micromonosporales</taxon>
        <taxon>Micromonosporaceae</taxon>
        <taxon>Actinoplanes</taxon>
    </lineage>
</organism>
<dbReference type="RefSeq" id="WP_284922197.1">
    <property type="nucleotide sequence ID" value="NZ_CP126980.1"/>
</dbReference>
<dbReference type="InterPro" id="IPR018524">
    <property type="entry name" value="DNA/RNA_endonuclease_AS"/>
</dbReference>
<dbReference type="PRINTS" id="PR00081">
    <property type="entry name" value="GDHRDH"/>
</dbReference>
<gene>
    <name evidence="2" type="ORF">ACTOB_004388</name>
</gene>